<dbReference type="HOGENOM" id="CLU_152487_1_0_11"/>
<dbReference type="RefSeq" id="WP_013021586.1">
    <property type="nucleotide sequence ID" value="NC_013947.1"/>
</dbReference>
<name>D3Q5F5_STANL</name>
<dbReference type="InterPro" id="IPR032710">
    <property type="entry name" value="NTF2-like_dom_sf"/>
</dbReference>
<dbReference type="Gene3D" id="3.10.450.50">
    <property type="match status" value="1"/>
</dbReference>
<dbReference type="OrthoDB" id="4762924at2"/>
<proteinExistence type="predicted"/>
<dbReference type="KEGG" id="sna:Snas_6399"/>
<gene>
    <name evidence="1" type="ordered locus">Snas_6399</name>
</gene>
<accession>D3Q5F5</accession>
<reference evidence="1 2" key="1">
    <citation type="journal article" date="2009" name="Stand. Genomic Sci.">
        <title>Complete genome sequence of Stackebrandtia nassauensis type strain (LLR-40K-21).</title>
        <authorList>
            <person name="Munk C."/>
            <person name="Lapidus A."/>
            <person name="Copeland A."/>
            <person name="Jando M."/>
            <person name="Mayilraj S."/>
            <person name="Glavina Del Rio T."/>
            <person name="Nolan M."/>
            <person name="Chen F."/>
            <person name="Lucas S."/>
            <person name="Tice H."/>
            <person name="Cheng J.F."/>
            <person name="Han C."/>
            <person name="Detter J.C."/>
            <person name="Bruce D."/>
            <person name="Goodwin L."/>
            <person name="Chain P."/>
            <person name="Pitluck S."/>
            <person name="Goker M."/>
            <person name="Ovchinikova G."/>
            <person name="Pati A."/>
            <person name="Ivanova N."/>
            <person name="Mavromatis K."/>
            <person name="Chen A."/>
            <person name="Palaniappan K."/>
            <person name="Land M."/>
            <person name="Hauser L."/>
            <person name="Chang Y.J."/>
            <person name="Jeffries C.D."/>
            <person name="Bristow J."/>
            <person name="Eisen J.A."/>
            <person name="Markowitz V."/>
            <person name="Hugenholtz P."/>
            <person name="Kyrpides N.C."/>
            <person name="Klenk H.P."/>
        </authorList>
    </citation>
    <scope>NUCLEOTIDE SEQUENCE [LARGE SCALE GENOMIC DNA]</scope>
    <source>
        <strain evidence="2">DSM 44728 / CIP 108903 / NRRL B-16338 / NBRC 102104 / LLR-40K-21</strain>
    </source>
</reference>
<evidence type="ECO:0000313" key="1">
    <source>
        <dbReference type="EMBL" id="ADD46015.1"/>
    </source>
</evidence>
<evidence type="ECO:0008006" key="3">
    <source>
        <dbReference type="Google" id="ProtNLM"/>
    </source>
</evidence>
<sequence>MRAADLSHPTVRGVVNALRHGDRDAFYAAFADDVRLTSEGRDRDLYCWAESEIFPEHGRIAVRAERHDGRVVIGSYHSDRRNLPNTAWRFDIVDGLIRYLDVGEARES</sequence>
<keyword evidence="2" id="KW-1185">Reference proteome</keyword>
<evidence type="ECO:0000313" key="2">
    <source>
        <dbReference type="Proteomes" id="UP000000844"/>
    </source>
</evidence>
<protein>
    <recommendedName>
        <fullName evidence="3">SnoaL-like domain-containing protein</fullName>
    </recommendedName>
</protein>
<organism evidence="1 2">
    <name type="scientific">Stackebrandtia nassauensis (strain DSM 44728 / CIP 108903 / NRRL B-16338 / NBRC 102104 / LLR-40K-21)</name>
    <dbReference type="NCBI Taxonomy" id="446470"/>
    <lineage>
        <taxon>Bacteria</taxon>
        <taxon>Bacillati</taxon>
        <taxon>Actinomycetota</taxon>
        <taxon>Actinomycetes</taxon>
        <taxon>Glycomycetales</taxon>
        <taxon>Glycomycetaceae</taxon>
        <taxon>Stackebrandtia</taxon>
    </lineage>
</organism>
<dbReference type="Proteomes" id="UP000000844">
    <property type="component" value="Chromosome"/>
</dbReference>
<dbReference type="SUPFAM" id="SSF54427">
    <property type="entry name" value="NTF2-like"/>
    <property type="match status" value="1"/>
</dbReference>
<dbReference type="AlphaFoldDB" id="D3Q5F5"/>
<dbReference type="eggNOG" id="ENOG503303Y">
    <property type="taxonomic scope" value="Bacteria"/>
</dbReference>
<dbReference type="EMBL" id="CP001778">
    <property type="protein sequence ID" value="ADD46015.1"/>
    <property type="molecule type" value="Genomic_DNA"/>
</dbReference>
<dbReference type="STRING" id="446470.Snas_6399"/>